<dbReference type="RefSeq" id="WP_189492815.1">
    <property type="nucleotide sequence ID" value="NZ_BMZG01000005.1"/>
</dbReference>
<evidence type="ECO:0000256" key="4">
    <source>
        <dbReference type="ARBA" id="ARBA00022519"/>
    </source>
</evidence>
<evidence type="ECO:0000256" key="9">
    <source>
        <dbReference type="ARBA" id="ARBA00023136"/>
    </source>
</evidence>
<dbReference type="PANTHER" id="PTHR33162">
    <property type="entry name" value="SEC-INDEPENDENT PROTEIN TRANSLOCASE PROTEIN TATA, CHLOROPLASTIC"/>
    <property type="match status" value="1"/>
</dbReference>
<dbReference type="GO" id="GO:0008320">
    <property type="term" value="F:protein transmembrane transporter activity"/>
    <property type="evidence" value="ECO:0007669"/>
    <property type="project" value="UniProtKB-UniRule"/>
</dbReference>
<reference evidence="11" key="1">
    <citation type="journal article" date="2014" name="Int. J. Syst. Evol. Microbiol.">
        <title>Complete genome sequence of Corynebacterium casei LMG S-19264T (=DSM 44701T), isolated from a smear-ripened cheese.</title>
        <authorList>
            <consortium name="US DOE Joint Genome Institute (JGI-PGF)"/>
            <person name="Walter F."/>
            <person name="Albersmeier A."/>
            <person name="Kalinowski J."/>
            <person name="Ruckert C."/>
        </authorList>
    </citation>
    <scope>NUCLEOTIDE SEQUENCE</scope>
    <source>
        <strain evidence="11">KCTC 32501</strain>
    </source>
</reference>
<comment type="subcellular location">
    <subcellularLocation>
        <location evidence="10">Cell membrane</location>
        <topology evidence="10">Single-pass membrane protein</topology>
    </subcellularLocation>
    <subcellularLocation>
        <location evidence="1">Membrane</location>
        <topology evidence="1">Single-pass membrane protein</topology>
    </subcellularLocation>
</comment>
<dbReference type="Pfam" id="PF02416">
    <property type="entry name" value="TatA_B_E"/>
    <property type="match status" value="1"/>
</dbReference>
<dbReference type="AlphaFoldDB" id="A0A8J3G0B7"/>
<evidence type="ECO:0000256" key="5">
    <source>
        <dbReference type="ARBA" id="ARBA00022692"/>
    </source>
</evidence>
<name>A0A8J3G0B7_9BURK</name>
<evidence type="ECO:0000256" key="10">
    <source>
        <dbReference type="HAMAP-Rule" id="MF_00237"/>
    </source>
</evidence>
<keyword evidence="9 10" id="KW-0472">Membrane</keyword>
<dbReference type="Gene3D" id="1.20.5.3310">
    <property type="match status" value="1"/>
</dbReference>
<evidence type="ECO:0000256" key="1">
    <source>
        <dbReference type="ARBA" id="ARBA00004167"/>
    </source>
</evidence>
<comment type="caution">
    <text evidence="11">The sequence shown here is derived from an EMBL/GenBank/DDBJ whole genome shotgun (WGS) entry which is preliminary data.</text>
</comment>
<dbReference type="InterPro" id="IPR003369">
    <property type="entry name" value="TatA/B/E"/>
</dbReference>
<comment type="subunit">
    <text evidence="10">The Tat system comprises two distinct complexes: a TatABC complex, containing multiple copies of TatA, TatB and TatC subunits, and a separate TatA complex, containing only TatA subunits. Substrates initially bind to the TatABC complex, which probably triggers association of the separate TatA complex to form the active translocon.</text>
</comment>
<evidence type="ECO:0000256" key="3">
    <source>
        <dbReference type="ARBA" id="ARBA00022475"/>
    </source>
</evidence>
<keyword evidence="4" id="KW-0997">Cell inner membrane</keyword>
<comment type="function">
    <text evidence="10">Part of the twin-arginine translocation (Tat) system that transports large folded proteins containing a characteristic twin-arginine motif in their signal peptide across membranes. Together with TatC, TatB is part of a receptor directly interacting with Tat signal peptides. TatB may form an oligomeric binding site that transiently accommodates folded Tat precursor proteins before their translocation.</text>
</comment>
<evidence type="ECO:0000256" key="2">
    <source>
        <dbReference type="ARBA" id="ARBA00022448"/>
    </source>
</evidence>
<keyword evidence="6 10" id="KW-0653">Protein transport</keyword>
<evidence type="ECO:0000313" key="11">
    <source>
        <dbReference type="EMBL" id="GHA71857.1"/>
    </source>
</evidence>
<comment type="similarity">
    <text evidence="10">Belongs to the TatB family.</text>
</comment>
<gene>
    <name evidence="10 11" type="primary">tatB</name>
    <name evidence="11" type="ORF">GCM10009007_10960</name>
</gene>
<dbReference type="InterPro" id="IPR018448">
    <property type="entry name" value="TatB"/>
</dbReference>
<keyword evidence="5 10" id="KW-0812">Transmembrane</keyword>
<keyword evidence="12" id="KW-1185">Reference proteome</keyword>
<proteinExistence type="inferred from homology"/>
<dbReference type="GO" id="GO:0043953">
    <property type="term" value="P:protein transport by the Tat complex"/>
    <property type="evidence" value="ECO:0007669"/>
    <property type="project" value="UniProtKB-UniRule"/>
</dbReference>
<keyword evidence="8 10" id="KW-0811">Translocation</keyword>
<dbReference type="EMBL" id="BMZG01000005">
    <property type="protein sequence ID" value="GHA71857.1"/>
    <property type="molecule type" value="Genomic_DNA"/>
</dbReference>
<evidence type="ECO:0000256" key="8">
    <source>
        <dbReference type="ARBA" id="ARBA00023010"/>
    </source>
</evidence>
<evidence type="ECO:0000256" key="7">
    <source>
        <dbReference type="ARBA" id="ARBA00022989"/>
    </source>
</evidence>
<keyword evidence="3 10" id="KW-1003">Cell membrane</keyword>
<dbReference type="NCBIfam" id="TIGR01410">
    <property type="entry name" value="tatB"/>
    <property type="match status" value="1"/>
</dbReference>
<organism evidence="11 12">
    <name type="scientific">Formosimonas limnophila</name>
    <dbReference type="NCBI Taxonomy" id="1384487"/>
    <lineage>
        <taxon>Bacteria</taxon>
        <taxon>Pseudomonadati</taxon>
        <taxon>Pseudomonadota</taxon>
        <taxon>Betaproteobacteria</taxon>
        <taxon>Burkholderiales</taxon>
        <taxon>Burkholderiaceae</taxon>
        <taxon>Formosimonas</taxon>
    </lineage>
</organism>
<dbReference type="PANTHER" id="PTHR33162:SF1">
    <property type="entry name" value="SEC-INDEPENDENT PROTEIN TRANSLOCASE PROTEIN TATA, CHLOROPLASTIC"/>
    <property type="match status" value="1"/>
</dbReference>
<dbReference type="Proteomes" id="UP000614287">
    <property type="component" value="Unassembled WGS sequence"/>
</dbReference>
<evidence type="ECO:0000313" key="12">
    <source>
        <dbReference type="Proteomes" id="UP000614287"/>
    </source>
</evidence>
<keyword evidence="7 10" id="KW-1133">Transmembrane helix</keyword>
<sequence length="163" mass="18523">MIDLGLSKIAVIGVVALIVLGPERLPKVARVAGTLFGRAQRYIRDVKDEVSRDIELAELREMGKSVNEEFSDVQSTMRATWSEAENELRSESSTGQPYNAQPYLNLAASRNGRDHWRVRIGRVPLWYKQQNGLKTKVTSEAARMARHRRYAAHLGKKRHSFFS</sequence>
<reference evidence="11" key="2">
    <citation type="submission" date="2020-09" db="EMBL/GenBank/DDBJ databases">
        <authorList>
            <person name="Sun Q."/>
            <person name="Kim S."/>
        </authorList>
    </citation>
    <scope>NUCLEOTIDE SEQUENCE</scope>
    <source>
        <strain evidence="11">KCTC 32501</strain>
    </source>
</reference>
<keyword evidence="2 10" id="KW-0813">Transport</keyword>
<dbReference type="GO" id="GO:0033281">
    <property type="term" value="C:TAT protein transport complex"/>
    <property type="evidence" value="ECO:0007669"/>
    <property type="project" value="UniProtKB-UniRule"/>
</dbReference>
<accession>A0A8J3G0B7</accession>
<protein>
    <recommendedName>
        <fullName evidence="10">Sec-independent protein translocase protein TatB</fullName>
    </recommendedName>
</protein>
<dbReference type="PRINTS" id="PR01506">
    <property type="entry name" value="TATBPROTEIN"/>
</dbReference>
<dbReference type="HAMAP" id="MF_00237">
    <property type="entry name" value="TatB"/>
    <property type="match status" value="1"/>
</dbReference>
<evidence type="ECO:0000256" key="6">
    <source>
        <dbReference type="ARBA" id="ARBA00022927"/>
    </source>
</evidence>